<name>A0A034WT46_BACDO</name>
<protein>
    <submittedName>
        <fullName evidence="1">Uncharacterized protein</fullName>
    </submittedName>
</protein>
<reference evidence="1" key="1">
    <citation type="journal article" date="2014" name="BMC Genomics">
        <title>Characterizing the developmental transcriptome of the oriental fruit fly, Bactrocera dorsalis (Diptera: Tephritidae) through comparative genomic analysis with Drosophila melanogaster utilizing modENCODE datasets.</title>
        <authorList>
            <person name="Geib S.M."/>
            <person name="Calla B."/>
            <person name="Hall B."/>
            <person name="Hou S."/>
            <person name="Manoukis N.C."/>
        </authorList>
    </citation>
    <scope>NUCLEOTIDE SEQUENCE</scope>
    <source>
        <strain evidence="1">Punador</strain>
    </source>
</reference>
<proteinExistence type="predicted"/>
<dbReference type="EMBL" id="GAKP01001133">
    <property type="protein sequence ID" value="JAC57819.1"/>
    <property type="molecule type" value="Transcribed_RNA"/>
</dbReference>
<sequence length="102" mass="11993">MSSAPYNGSLRERVERCLGLDKWHFNVCLLEILAAANVEYQITFDEKDNHIQKRESDEMLLDEEDDEMTLRVFGPKLSRNKSSFSDCCEYLQQINEWLQAFP</sequence>
<accession>A0A034WT46</accession>
<evidence type="ECO:0000313" key="1">
    <source>
        <dbReference type="EMBL" id="JAC57819.1"/>
    </source>
</evidence>
<dbReference type="AlphaFoldDB" id="A0A034WT46"/>
<organism evidence="1">
    <name type="scientific">Bactrocera dorsalis</name>
    <name type="common">Oriental fruit fly</name>
    <name type="synonym">Dacus dorsalis</name>
    <dbReference type="NCBI Taxonomy" id="27457"/>
    <lineage>
        <taxon>Eukaryota</taxon>
        <taxon>Metazoa</taxon>
        <taxon>Ecdysozoa</taxon>
        <taxon>Arthropoda</taxon>
        <taxon>Hexapoda</taxon>
        <taxon>Insecta</taxon>
        <taxon>Pterygota</taxon>
        <taxon>Neoptera</taxon>
        <taxon>Endopterygota</taxon>
        <taxon>Diptera</taxon>
        <taxon>Brachycera</taxon>
        <taxon>Muscomorpha</taxon>
        <taxon>Tephritoidea</taxon>
        <taxon>Tephritidae</taxon>
        <taxon>Bactrocera</taxon>
        <taxon>Bactrocera</taxon>
    </lineage>
</organism>